<evidence type="ECO:0000256" key="1">
    <source>
        <dbReference type="SAM" id="Phobius"/>
    </source>
</evidence>
<sequence length="195" mass="20597">MIGHRAAWRFVSGLTLAGFVARFFALLTLDAAHSWGGRPDQLAIAVPDNKATQMRARAEQRLHAAGVTAVIGVDHGFVAEGPSDSRQVTATVSGGPSELDRARTALTGLTPDQYPVTGIDVNWSEARFTRDFTTITRVVLVVTFTVGSPRPGSPPPPSSTAAAPTACCTWPGPHCGLGRRPQPGDADTWPTTWGV</sequence>
<dbReference type="AlphaFoldDB" id="A0A0M2GFX3"/>
<dbReference type="PATRIC" id="fig|284040.3.peg.6532"/>
<dbReference type="EMBL" id="JYJH01000050">
    <property type="protein sequence ID" value="KJK34349.1"/>
    <property type="molecule type" value="Genomic_DNA"/>
</dbReference>
<dbReference type="Proteomes" id="UP000034786">
    <property type="component" value="Unassembled WGS sequence"/>
</dbReference>
<keyword evidence="1" id="KW-0812">Transmembrane</keyword>
<comment type="caution">
    <text evidence="2">The sequence shown here is derived from an EMBL/GenBank/DDBJ whole genome shotgun (WGS) entry which is preliminary data.</text>
</comment>
<proteinExistence type="predicted"/>
<evidence type="ECO:0000313" key="3">
    <source>
        <dbReference type="Proteomes" id="UP000034786"/>
    </source>
</evidence>
<evidence type="ECO:0000313" key="2">
    <source>
        <dbReference type="EMBL" id="KJK34349.1"/>
    </source>
</evidence>
<dbReference type="STRING" id="284040.UK15_36515"/>
<protein>
    <submittedName>
        <fullName evidence="2">Uncharacterized protein</fullName>
    </submittedName>
</protein>
<dbReference type="RefSeq" id="WP_031135455.1">
    <property type="nucleotide sequence ID" value="NZ_JYJH01000050.1"/>
</dbReference>
<keyword evidence="1" id="KW-1133">Transmembrane helix</keyword>
<feature type="transmembrane region" description="Helical" evidence="1">
    <location>
        <begin position="6"/>
        <end position="29"/>
    </location>
</feature>
<keyword evidence="1" id="KW-0472">Membrane</keyword>
<gene>
    <name evidence="2" type="ORF">UK15_36515</name>
</gene>
<organism evidence="2 3">
    <name type="scientific">Streptomyces variegatus</name>
    <dbReference type="NCBI Taxonomy" id="284040"/>
    <lineage>
        <taxon>Bacteria</taxon>
        <taxon>Bacillati</taxon>
        <taxon>Actinomycetota</taxon>
        <taxon>Actinomycetes</taxon>
        <taxon>Kitasatosporales</taxon>
        <taxon>Streptomycetaceae</taxon>
        <taxon>Streptomyces</taxon>
    </lineage>
</organism>
<reference evidence="3" key="1">
    <citation type="submission" date="2015-02" db="EMBL/GenBank/DDBJ databases">
        <authorList>
            <person name="Ju K.-S."/>
            <person name="Doroghazi J.R."/>
            <person name="Metcalf W."/>
        </authorList>
    </citation>
    <scope>NUCLEOTIDE SEQUENCE [LARGE SCALE GENOMIC DNA]</scope>
    <source>
        <strain evidence="3">NRRL B-16380</strain>
    </source>
</reference>
<name>A0A0M2GFX3_9ACTN</name>
<accession>A0A0M2GFX3</accession>
<keyword evidence="3" id="KW-1185">Reference proteome</keyword>